<protein>
    <submittedName>
        <fullName evidence="2">Uncharacterized protein</fullName>
    </submittedName>
</protein>
<dbReference type="Proteomes" id="UP000784294">
    <property type="component" value="Unassembled WGS sequence"/>
</dbReference>
<name>A0A448XL54_9PLAT</name>
<organism evidence="2 3">
    <name type="scientific">Protopolystoma xenopodis</name>
    <dbReference type="NCBI Taxonomy" id="117903"/>
    <lineage>
        <taxon>Eukaryota</taxon>
        <taxon>Metazoa</taxon>
        <taxon>Spiralia</taxon>
        <taxon>Lophotrochozoa</taxon>
        <taxon>Platyhelminthes</taxon>
        <taxon>Monogenea</taxon>
        <taxon>Polyopisthocotylea</taxon>
        <taxon>Polystomatidea</taxon>
        <taxon>Polystomatidae</taxon>
        <taxon>Protopolystoma</taxon>
    </lineage>
</organism>
<reference evidence="2" key="1">
    <citation type="submission" date="2018-11" db="EMBL/GenBank/DDBJ databases">
        <authorList>
            <consortium name="Pathogen Informatics"/>
        </authorList>
    </citation>
    <scope>NUCLEOTIDE SEQUENCE</scope>
</reference>
<feature type="region of interest" description="Disordered" evidence="1">
    <location>
        <begin position="53"/>
        <end position="120"/>
    </location>
</feature>
<evidence type="ECO:0000256" key="1">
    <source>
        <dbReference type="SAM" id="MobiDB-lite"/>
    </source>
</evidence>
<gene>
    <name evidence="2" type="ORF">PXEA_LOCUS32650</name>
</gene>
<dbReference type="AlphaFoldDB" id="A0A448XL54"/>
<evidence type="ECO:0000313" key="2">
    <source>
        <dbReference type="EMBL" id="VEL39210.1"/>
    </source>
</evidence>
<dbReference type="EMBL" id="CAAALY010260467">
    <property type="protein sequence ID" value="VEL39210.1"/>
    <property type="molecule type" value="Genomic_DNA"/>
</dbReference>
<accession>A0A448XL54</accession>
<feature type="compositionally biased region" description="Low complexity" evidence="1">
    <location>
        <begin position="82"/>
        <end position="112"/>
    </location>
</feature>
<comment type="caution">
    <text evidence="2">The sequence shown here is derived from an EMBL/GenBank/DDBJ whole genome shotgun (WGS) entry which is preliminary data.</text>
</comment>
<proteinExistence type="predicted"/>
<feature type="region of interest" description="Disordered" evidence="1">
    <location>
        <begin position="1"/>
        <end position="25"/>
    </location>
</feature>
<sequence length="120" mass="12553">MPSIPKASNGATNNDRPFCINALPGDPGSAWLSSGSSPKQLFKPPYAAPRIGFFPVSQPSNPQSSKPNLPGSCQVMPPLPSMPSLQLPTTSSSLLPGVPSQSNYESLSSNSQHHPSTSPR</sequence>
<evidence type="ECO:0000313" key="3">
    <source>
        <dbReference type="Proteomes" id="UP000784294"/>
    </source>
</evidence>
<keyword evidence="3" id="KW-1185">Reference proteome</keyword>
<feature type="compositionally biased region" description="Low complexity" evidence="1">
    <location>
        <begin position="55"/>
        <end position="68"/>
    </location>
</feature>